<evidence type="ECO:0000256" key="2">
    <source>
        <dbReference type="ARBA" id="ARBA00008657"/>
    </source>
</evidence>
<dbReference type="PANTHER" id="PTHR38103:SF1">
    <property type="entry name" value="RECOMBINATION-ASSOCIATED PROTEIN RDGC"/>
    <property type="match status" value="1"/>
</dbReference>
<dbReference type="AlphaFoldDB" id="A0A4R6N3L2"/>
<comment type="subcellular location">
    <subcellularLocation>
        <location evidence="1">Cytoplasm</location>
        <location evidence="1">Nucleoid</location>
    </subcellularLocation>
</comment>
<dbReference type="Pfam" id="PF04381">
    <property type="entry name" value="RdgC"/>
    <property type="match status" value="1"/>
</dbReference>
<proteinExistence type="inferred from homology"/>
<dbReference type="GO" id="GO:0003690">
    <property type="term" value="F:double-stranded DNA binding"/>
    <property type="evidence" value="ECO:0007669"/>
    <property type="project" value="TreeGrafter"/>
</dbReference>
<protein>
    <recommendedName>
        <fullName evidence="3">Recombination-associated protein RdgC</fullName>
    </recommendedName>
</protein>
<keyword evidence="4" id="KW-0963">Cytoplasm</keyword>
<name>A0A4R6N3L2_9BURK</name>
<gene>
    <name evidence="6" type="ORF">DFR39_104328</name>
</gene>
<evidence type="ECO:0000256" key="3">
    <source>
        <dbReference type="ARBA" id="ARBA00022296"/>
    </source>
</evidence>
<dbReference type="NCBIfam" id="NF001463">
    <property type="entry name" value="PRK00321.1-4"/>
    <property type="match status" value="1"/>
</dbReference>
<dbReference type="GO" id="GO:0000018">
    <property type="term" value="P:regulation of DNA recombination"/>
    <property type="evidence" value="ECO:0007669"/>
    <property type="project" value="TreeGrafter"/>
</dbReference>
<keyword evidence="7" id="KW-1185">Reference proteome</keyword>
<dbReference type="GO" id="GO:0043590">
    <property type="term" value="C:bacterial nucleoid"/>
    <property type="evidence" value="ECO:0007669"/>
    <property type="project" value="TreeGrafter"/>
</dbReference>
<comment type="similarity">
    <text evidence="2">Belongs to the RdgC family.</text>
</comment>
<evidence type="ECO:0000313" key="7">
    <source>
        <dbReference type="Proteomes" id="UP000295357"/>
    </source>
</evidence>
<accession>A0A4R6N3L2</accession>
<dbReference type="Proteomes" id="UP000295357">
    <property type="component" value="Unassembled WGS sequence"/>
</dbReference>
<evidence type="ECO:0000256" key="4">
    <source>
        <dbReference type="ARBA" id="ARBA00022490"/>
    </source>
</evidence>
<evidence type="ECO:0000256" key="5">
    <source>
        <dbReference type="ARBA" id="ARBA00023172"/>
    </source>
</evidence>
<dbReference type="EMBL" id="SNXE01000004">
    <property type="protein sequence ID" value="TDP09763.1"/>
    <property type="molecule type" value="Genomic_DNA"/>
</dbReference>
<dbReference type="GO" id="GO:0006310">
    <property type="term" value="P:DNA recombination"/>
    <property type="evidence" value="ECO:0007669"/>
    <property type="project" value="UniProtKB-KW"/>
</dbReference>
<keyword evidence="5" id="KW-0233">DNA recombination</keyword>
<evidence type="ECO:0000256" key="1">
    <source>
        <dbReference type="ARBA" id="ARBA00004453"/>
    </source>
</evidence>
<dbReference type="PANTHER" id="PTHR38103">
    <property type="entry name" value="RECOMBINATION-ASSOCIATED PROTEIN RDGC"/>
    <property type="match status" value="1"/>
</dbReference>
<evidence type="ECO:0000313" key="6">
    <source>
        <dbReference type="EMBL" id="TDP09763.1"/>
    </source>
</evidence>
<dbReference type="OrthoDB" id="5290530at2"/>
<reference evidence="6 7" key="1">
    <citation type="submission" date="2019-03" db="EMBL/GenBank/DDBJ databases">
        <title>Genomic Encyclopedia of Type Strains, Phase IV (KMG-IV): sequencing the most valuable type-strain genomes for metagenomic binning, comparative biology and taxonomic classification.</title>
        <authorList>
            <person name="Goeker M."/>
        </authorList>
    </citation>
    <scope>NUCLEOTIDE SEQUENCE [LARGE SCALE GENOMIC DNA]</scope>
    <source>
        <strain evidence="6 7">DSM 25082</strain>
    </source>
</reference>
<sequence>MFKNLTIYRVGASWQPSRQEVEEALAKGQFQPCGATEPLSLGWVPPRGIEHGPLVEVIDGHLHLKLQVESRVLPGSVVKERVDEIAAQIEEQTGRKPGKKALKDLKEQATQELLPLCFKKRSSIRIWIAPEQRLLMIDASSPARCEEVVSLLIKTLEGLTLHLIQSAEAPATCMAAWLMDGVAPEGFTIDRECELKSEDEMKSVVRYARHALDIDEVRQHLEAGKRPTRLAMSYKDRVSFLLTDTLQIKKISFLDLVFEGHDKPEKDEQFDADATIAAGELGELIPALIEGLGGEHDFLGSAPSGFVADSQLVAPDKTVLDLDQTPAAVTAAVAAAAAAAGPDDKAPWD</sequence>
<organism evidence="6 7">
    <name type="scientific">Roseateles asaccharophilus</name>
    <dbReference type="NCBI Taxonomy" id="582607"/>
    <lineage>
        <taxon>Bacteria</taxon>
        <taxon>Pseudomonadati</taxon>
        <taxon>Pseudomonadota</taxon>
        <taxon>Betaproteobacteria</taxon>
        <taxon>Burkholderiales</taxon>
        <taxon>Sphaerotilaceae</taxon>
        <taxon>Roseateles</taxon>
    </lineage>
</organism>
<dbReference type="NCBIfam" id="NF001464">
    <property type="entry name" value="PRK00321.1-5"/>
    <property type="match status" value="1"/>
</dbReference>
<dbReference type="InterPro" id="IPR007476">
    <property type="entry name" value="RdgC"/>
</dbReference>
<comment type="caution">
    <text evidence="6">The sequence shown here is derived from an EMBL/GenBank/DDBJ whole genome shotgun (WGS) entry which is preliminary data.</text>
</comment>
<dbReference type="RefSeq" id="WP_133603721.1">
    <property type="nucleotide sequence ID" value="NZ_JAUFPJ010000004.1"/>
</dbReference>